<gene>
    <name evidence="2" type="ORF">CCAP1982_LOCUS11478</name>
</gene>
<keyword evidence="1" id="KW-1133">Transmembrane helix</keyword>
<feature type="transmembrane region" description="Helical" evidence="1">
    <location>
        <begin position="31"/>
        <end position="53"/>
    </location>
</feature>
<reference evidence="2" key="1">
    <citation type="submission" date="2020-11" db="EMBL/GenBank/DDBJ databases">
        <authorList>
            <person name="Whitehead M."/>
        </authorList>
    </citation>
    <scope>NUCLEOTIDE SEQUENCE</scope>
    <source>
        <strain evidence="2">EGII</strain>
    </source>
</reference>
<comment type="caution">
    <text evidence="2">The sequence shown here is derived from an EMBL/GenBank/DDBJ whole genome shotgun (WGS) entry which is preliminary data.</text>
</comment>
<accession>A0A811UY89</accession>
<proteinExistence type="predicted"/>
<dbReference type="AlphaFoldDB" id="A0A811UY89"/>
<evidence type="ECO:0000313" key="2">
    <source>
        <dbReference type="EMBL" id="CAD7003015.1"/>
    </source>
</evidence>
<evidence type="ECO:0000313" key="3">
    <source>
        <dbReference type="Proteomes" id="UP000606786"/>
    </source>
</evidence>
<keyword evidence="1" id="KW-0812">Transmembrane</keyword>
<organism evidence="2 3">
    <name type="scientific">Ceratitis capitata</name>
    <name type="common">Mediterranean fruit fly</name>
    <name type="synonym">Tephritis capitata</name>
    <dbReference type="NCBI Taxonomy" id="7213"/>
    <lineage>
        <taxon>Eukaryota</taxon>
        <taxon>Metazoa</taxon>
        <taxon>Ecdysozoa</taxon>
        <taxon>Arthropoda</taxon>
        <taxon>Hexapoda</taxon>
        <taxon>Insecta</taxon>
        <taxon>Pterygota</taxon>
        <taxon>Neoptera</taxon>
        <taxon>Endopterygota</taxon>
        <taxon>Diptera</taxon>
        <taxon>Brachycera</taxon>
        <taxon>Muscomorpha</taxon>
        <taxon>Tephritoidea</taxon>
        <taxon>Tephritidae</taxon>
        <taxon>Ceratitis</taxon>
        <taxon>Ceratitis</taxon>
    </lineage>
</organism>
<keyword evidence="3" id="KW-1185">Reference proteome</keyword>
<sequence length="134" mass="15308">MKILNIKYITYFEWWRASLTFKSGEKKLLEWFGLLCQVLAISPLSGYVIRFFFTTSIITVFLTPLTASASSSTTATPRHLCARESNSQTSWQIYCILACCQKHKHTHTHTHTHSLASTQRNHLPGVRITGYNTL</sequence>
<name>A0A811UY89_CERCA</name>
<evidence type="ECO:0000256" key="1">
    <source>
        <dbReference type="SAM" id="Phobius"/>
    </source>
</evidence>
<dbReference type="EMBL" id="CAJHJT010000034">
    <property type="protein sequence ID" value="CAD7003015.1"/>
    <property type="molecule type" value="Genomic_DNA"/>
</dbReference>
<keyword evidence="1" id="KW-0472">Membrane</keyword>
<protein>
    <submittedName>
        <fullName evidence="2">(Mediterranean fruit fly) hypothetical protein</fullName>
    </submittedName>
</protein>
<dbReference type="Proteomes" id="UP000606786">
    <property type="component" value="Unassembled WGS sequence"/>
</dbReference>